<evidence type="ECO:0000313" key="12">
    <source>
        <dbReference type="EMBL" id="ETW61891.1"/>
    </source>
</evidence>
<keyword evidence="5" id="KW-0378">Hydrolase</keyword>
<dbReference type="SUPFAM" id="SSF52540">
    <property type="entry name" value="P-loop containing nucleoside triphosphate hydrolases"/>
    <property type="match status" value="1"/>
</dbReference>
<dbReference type="SUPFAM" id="SSF50249">
    <property type="entry name" value="Nucleic acid-binding proteins"/>
    <property type="match status" value="1"/>
</dbReference>
<dbReference type="EC" id="3.6.4.12" evidence="3"/>
<dbReference type="InterPro" id="IPR012340">
    <property type="entry name" value="NA-bd_OB-fold"/>
</dbReference>
<evidence type="ECO:0000256" key="1">
    <source>
        <dbReference type="ARBA" id="ARBA00004123"/>
    </source>
</evidence>
<keyword evidence="8" id="KW-0539">Nucleus</keyword>
<organism evidence="12 13">
    <name type="scientific">Plasmodium falciparum (isolate Camp / Malaysia)</name>
    <dbReference type="NCBI Taxonomy" id="5835"/>
    <lineage>
        <taxon>Eukaryota</taxon>
        <taxon>Sar</taxon>
        <taxon>Alveolata</taxon>
        <taxon>Apicomplexa</taxon>
        <taxon>Aconoidasida</taxon>
        <taxon>Haemosporida</taxon>
        <taxon>Plasmodiidae</taxon>
        <taxon>Plasmodium</taxon>
        <taxon>Plasmodium (Laverania)</taxon>
    </lineage>
</organism>
<keyword evidence="6" id="KW-0347">Helicase</keyword>
<evidence type="ECO:0000256" key="4">
    <source>
        <dbReference type="ARBA" id="ARBA00022741"/>
    </source>
</evidence>
<feature type="transmembrane region" description="Helical" evidence="10">
    <location>
        <begin position="567"/>
        <end position="590"/>
    </location>
</feature>
<dbReference type="SMART" id="SM00382">
    <property type="entry name" value="AAA"/>
    <property type="match status" value="1"/>
</dbReference>
<dbReference type="FunFam" id="1.10.8.60:FF:000010">
    <property type="entry name" value="RuvB-like helicase"/>
    <property type="match status" value="1"/>
</dbReference>
<dbReference type="GO" id="GO:0005634">
    <property type="term" value="C:nucleus"/>
    <property type="evidence" value="ECO:0007669"/>
    <property type="project" value="UniProtKB-SubCell"/>
</dbReference>
<keyword evidence="10" id="KW-0472">Membrane</keyword>
<dbReference type="Gene3D" id="3.40.50.300">
    <property type="entry name" value="P-loop containing nucleotide triphosphate hydrolases"/>
    <property type="match status" value="1"/>
</dbReference>
<evidence type="ECO:0000256" key="8">
    <source>
        <dbReference type="ARBA" id="ARBA00023242"/>
    </source>
</evidence>
<dbReference type="Proteomes" id="UP000030694">
    <property type="component" value="Unassembled WGS sequence"/>
</dbReference>
<reference evidence="12 13" key="1">
    <citation type="submission" date="2013-02" db="EMBL/GenBank/DDBJ databases">
        <title>The Genome Annotation of Plasmodium falciparum CAMP/Malaysia.</title>
        <authorList>
            <consortium name="The Broad Institute Genome Sequencing Platform"/>
            <consortium name="The Broad Institute Genome Sequencing Center for Infectious Disease"/>
            <person name="Neafsey D."/>
            <person name="Hoffman S."/>
            <person name="Volkman S."/>
            <person name="Rosenthal P."/>
            <person name="Walker B."/>
            <person name="Young S.K."/>
            <person name="Zeng Q."/>
            <person name="Gargeya S."/>
            <person name="Fitzgerald M."/>
            <person name="Haas B."/>
            <person name="Abouelleil A."/>
            <person name="Allen A.W."/>
            <person name="Alvarado L."/>
            <person name="Arachchi H.M."/>
            <person name="Berlin A.M."/>
            <person name="Chapman S.B."/>
            <person name="Gainer-Dewar J."/>
            <person name="Goldberg J."/>
            <person name="Griggs A."/>
            <person name="Gujja S."/>
            <person name="Hansen M."/>
            <person name="Howarth C."/>
            <person name="Imamovic A."/>
            <person name="Ireland A."/>
            <person name="Larimer J."/>
            <person name="McCowan C."/>
            <person name="Murphy C."/>
            <person name="Pearson M."/>
            <person name="Poon T.W."/>
            <person name="Priest M."/>
            <person name="Roberts A."/>
            <person name="Saif S."/>
            <person name="Shea T."/>
            <person name="Sisk P."/>
            <person name="Sykes S."/>
            <person name="Wortman J."/>
            <person name="Nusbaum C."/>
            <person name="Birren B."/>
        </authorList>
    </citation>
    <scope>NUCLEOTIDE SEQUENCE [LARGE SCALE GENOMIC DNA]</scope>
    <source>
        <strain evidence="12 13">CAMP/Malaysia</strain>
    </source>
</reference>
<dbReference type="EMBL" id="KI927509">
    <property type="protein sequence ID" value="ETW61891.1"/>
    <property type="molecule type" value="Genomic_DNA"/>
</dbReference>
<dbReference type="Pfam" id="PF17856">
    <property type="entry name" value="TIP49_C"/>
    <property type="match status" value="1"/>
</dbReference>
<keyword evidence="4" id="KW-0547">Nucleotide-binding</keyword>
<evidence type="ECO:0000259" key="11">
    <source>
        <dbReference type="SMART" id="SM00382"/>
    </source>
</evidence>
<dbReference type="FunFam" id="2.40.50.360:FF:000001">
    <property type="entry name" value="RuvB-like helicase"/>
    <property type="match status" value="1"/>
</dbReference>
<dbReference type="OrthoDB" id="377672at2759"/>
<dbReference type="OMA" id="CNKIYCI"/>
<dbReference type="InterPro" id="IPR027238">
    <property type="entry name" value="RuvB-like"/>
</dbReference>
<reference evidence="12 13" key="2">
    <citation type="submission" date="2013-02" db="EMBL/GenBank/DDBJ databases">
        <title>The Genome Sequence of Plasmodium falciparum CAMP/Malaysia.</title>
        <authorList>
            <consortium name="The Broad Institute Genome Sequencing Platform"/>
            <consortium name="The Broad Institute Genome Sequencing Center for Infectious Disease"/>
            <person name="Neafsey D."/>
            <person name="Cheeseman I."/>
            <person name="Volkman S."/>
            <person name="Adams J."/>
            <person name="Walker B."/>
            <person name="Young S.K."/>
            <person name="Zeng Q."/>
            <person name="Gargeya S."/>
            <person name="Fitzgerald M."/>
            <person name="Haas B."/>
            <person name="Abouelleil A."/>
            <person name="Alvarado L."/>
            <person name="Arachchi H.M."/>
            <person name="Berlin A.M."/>
            <person name="Chapman S.B."/>
            <person name="Dewar J."/>
            <person name="Goldberg J."/>
            <person name="Griggs A."/>
            <person name="Gujja S."/>
            <person name="Hansen M."/>
            <person name="Howarth C."/>
            <person name="Imamovic A."/>
            <person name="Larimer J."/>
            <person name="McCowan C."/>
            <person name="Murphy C."/>
            <person name="Neiman D."/>
            <person name="Pearson M."/>
            <person name="Priest M."/>
            <person name="Roberts A."/>
            <person name="Saif S."/>
            <person name="Shea T."/>
            <person name="Sisk P."/>
            <person name="Sykes S."/>
            <person name="Wortman J."/>
            <person name="Nusbaum C."/>
            <person name="Birren B."/>
        </authorList>
    </citation>
    <scope>NUCLEOTIDE SEQUENCE [LARGE SCALE GENOMIC DNA]</scope>
    <source>
        <strain evidence="12 13">CAMP/Malaysia</strain>
    </source>
</reference>
<dbReference type="GO" id="GO:0016787">
    <property type="term" value="F:hydrolase activity"/>
    <property type="evidence" value="ECO:0007669"/>
    <property type="project" value="UniProtKB-KW"/>
</dbReference>
<evidence type="ECO:0000256" key="10">
    <source>
        <dbReference type="SAM" id="Phobius"/>
    </source>
</evidence>
<dbReference type="Gene3D" id="1.10.8.60">
    <property type="match status" value="1"/>
</dbReference>
<dbReference type="InterPro" id="IPR042487">
    <property type="entry name" value="RuvBL1/2_DNA/RNA_bd_dom"/>
</dbReference>
<dbReference type="Pfam" id="PF06068">
    <property type="entry name" value="TIP49"/>
    <property type="match status" value="1"/>
</dbReference>
<dbReference type="GO" id="GO:0003678">
    <property type="term" value="F:DNA helicase activity"/>
    <property type="evidence" value="ECO:0007669"/>
    <property type="project" value="UniProtKB-EC"/>
</dbReference>
<evidence type="ECO:0000256" key="6">
    <source>
        <dbReference type="ARBA" id="ARBA00022806"/>
    </source>
</evidence>
<dbReference type="InterPro" id="IPR010339">
    <property type="entry name" value="TIP49_P-loop"/>
</dbReference>
<comment type="subcellular location">
    <subcellularLocation>
        <location evidence="1">Nucleus</location>
    </subcellularLocation>
</comment>
<gene>
    <name evidence="12" type="ORF">PFMC_01994</name>
</gene>
<dbReference type="CDD" id="cd00009">
    <property type="entry name" value="AAA"/>
    <property type="match status" value="1"/>
</dbReference>
<dbReference type="GO" id="GO:0005524">
    <property type="term" value="F:ATP binding"/>
    <property type="evidence" value="ECO:0007669"/>
    <property type="project" value="UniProtKB-KW"/>
</dbReference>
<dbReference type="Gene3D" id="2.40.50.360">
    <property type="entry name" value="RuvB-like helicase, domain II"/>
    <property type="match status" value="1"/>
</dbReference>
<dbReference type="InterPro" id="IPR003593">
    <property type="entry name" value="AAA+_ATPase"/>
</dbReference>
<dbReference type="PANTHER" id="PTHR11093">
    <property type="entry name" value="RUVB-RELATED REPTIN AND PONTIN"/>
    <property type="match status" value="1"/>
</dbReference>
<protein>
    <recommendedName>
        <fullName evidence="3">DNA helicase</fullName>
        <ecNumber evidence="3">3.6.4.12</ecNumber>
    </recommendedName>
</protein>
<keyword evidence="10" id="KW-1133">Transmembrane helix</keyword>
<proteinExistence type="inferred from homology"/>
<feature type="domain" description="AAA+ ATPase" evidence="11">
    <location>
        <begin position="1201"/>
        <end position="1498"/>
    </location>
</feature>
<comment type="similarity">
    <text evidence="2">Belongs to the RuvB family.</text>
</comment>
<evidence type="ECO:0000256" key="2">
    <source>
        <dbReference type="ARBA" id="ARBA00007519"/>
    </source>
</evidence>
<name>A0A024XAW3_PLAFC</name>
<dbReference type="InterPro" id="IPR027417">
    <property type="entry name" value="P-loop_NTPase"/>
</dbReference>
<evidence type="ECO:0000256" key="3">
    <source>
        <dbReference type="ARBA" id="ARBA00012551"/>
    </source>
</evidence>
<keyword evidence="7" id="KW-0067">ATP-binding</keyword>
<evidence type="ECO:0000313" key="13">
    <source>
        <dbReference type="Proteomes" id="UP000030694"/>
    </source>
</evidence>
<keyword evidence="10" id="KW-0812">Transmembrane</keyword>
<dbReference type="InterPro" id="IPR041048">
    <property type="entry name" value="RuvB-like_C"/>
</dbReference>
<evidence type="ECO:0000256" key="5">
    <source>
        <dbReference type="ARBA" id="ARBA00022801"/>
    </source>
</evidence>
<sequence length="1589" mass="189824">MIGRKVHTDELHKENIFVLPKDNINNKFGEKKKIPLKQKNKKVKKRTFSESTINILSYFKNDKIIKLKEKDNEKYTEKYRKTGTPHIDINNSIKSNINSTKFNNVNIINPLITNIDNLNIVYRKVNEKSYLDVNSCHKRIRSEHYQSKIFLEEKIKLNNIDYKNNTCNEVDDNLNHFKKYIHGNDVKQNENYLYDKNIKINDYPIHNKDEILIEKEKYYEYLENVYLYSKKYFLSDKMEYISKYLFYKNKNLKNFIFLIDSLFLKKKYVEILELLRNYRHLWIFPIHMKNKFKVKNFDKKEKINNIDTKNMTNKKHGNKQKNKNTQLFIHQNNIIYNDDKIINNNKKNNNNKIINNNINNNNNNNNNNIYTDDYYNSLYKKEQNLKLFRKNIECEHFNRNKNIIFNNMKLYDPQNIPIQNTNDYIPKKINEKRKKKKKKNRKCSCIYVNNMCESYYPFIYNKKKSTKRMYYCISYIAFVKLICLLKLKNSNCLNKGIRFVSRIYKKMFLNKNTHYFIHAIIRLYELKGLFNSSLKYSMILFLNFPLYPHIILKLFSFSILCLREEMYLILLASYPKHFAWFKYFLFFILYSINFQFRDKKVFDSFLFLIENVNKKKKKKKLKRKQKGKDIIYEMEKDDFSIFDENICIDINNNKRNIENNKNNIENNKNNNENNKNNIENNKNNIENNKNDINNINMINNNNYYYIYNLQNNICEKKEIYNNVSNDLYDLNKPMLSHDNINSNMFIYKKIILYKSSYNKVTLYDTYNYLVNNKFSKYFPKFFIYSKLYIIINIKKSFYEKNFIMCYSLCKLLLNDYIYDPCVITFFVNSCYLLNNVSSIKRLASDLKKNNMYIYFLFCNATLLLHFREIDKSIQIYKYIVDTYENVFSDLYFFSFLNLINTLHITQKASQIINHCICFNKLFFNNIQTYLLLSYHYYINNIPLKSYSSIMKAYKIYHYNPDVFYMLSLLSLTDKRYKEYVTFSELSLFFSLRLSIIRNYIFSKIYETQYEYLPFHLLYYNFKIVNFENSVIKFPMNMEPFMCHLFFENLIKSYVTYHIYSSERQGLDYLLLAENLCKIGFIFFSKDLKFLQSLDADGYVTDFLFEENIKKRDMYSEPTNKIENNDIKNGTILDPDKVDNICNSYKLENNGNYENNKICYNNISDDEDEVVKNFYKCKGMVGQKKAREAAGIFINLIKEKNICKCLLLAGPSGSGKTAIAIAISKEISDESIPFCIFNASQVYSCEVKKTEILTQYIRKSIGVKIKEIKEVFEGEVVQIEPFFDNTYDEQKISYVHITLKTLKEQKKIKIHSSIYDNLLKEKIQEKDIIYIESHSGNVKRVGKCSLYQDMFDIETDTFVDLPKGNVHKKKNIIQNITLYDLDVSNVQPKDNILDFLQNNKSKKTEITDKLRNEINKIVYKYVDQGIAQIIPGVLFIDEVHMLDIECFTYLNRTLESNLAPVVILATNRGICNIKGTNIISAHGIPVDLLDRIIIVKTMLYNKEEILQVLKLRCKFERIKIDSEALDYLSDIGIKCSLRYAIQLLTPAKILSKKKGKKKIDKNIIEIVSSIFFDTKRSTQLLLNDKNKYMY</sequence>
<evidence type="ECO:0000256" key="7">
    <source>
        <dbReference type="ARBA" id="ARBA00022840"/>
    </source>
</evidence>
<feature type="transmembrane region" description="Helical" evidence="10">
    <location>
        <begin position="536"/>
        <end position="555"/>
    </location>
</feature>
<evidence type="ECO:0000256" key="9">
    <source>
        <dbReference type="SAM" id="MobiDB-lite"/>
    </source>
</evidence>
<accession>A0A024XAW3</accession>
<feature type="region of interest" description="Disordered" evidence="9">
    <location>
        <begin position="659"/>
        <end position="685"/>
    </location>
</feature>